<evidence type="ECO:0000313" key="3">
    <source>
        <dbReference type="Proteomes" id="UP001209570"/>
    </source>
</evidence>
<dbReference type="PANTHER" id="PTHR23101:SF25">
    <property type="entry name" value="GTPASE-ACTIVATING PROTEIN AND VPS9 DOMAIN-CONTAINING PROTEIN 1"/>
    <property type="match status" value="1"/>
</dbReference>
<dbReference type="PANTHER" id="PTHR23101">
    <property type="entry name" value="RAB GDP/GTP EXCHANGE FACTOR"/>
    <property type="match status" value="1"/>
</dbReference>
<comment type="caution">
    <text evidence="2">The sequence shown here is derived from an EMBL/GenBank/DDBJ whole genome shotgun (WGS) entry which is preliminary data.</text>
</comment>
<accession>A0AAD5Q336</accession>
<dbReference type="GO" id="GO:0031267">
    <property type="term" value="F:small GTPase binding"/>
    <property type="evidence" value="ECO:0007669"/>
    <property type="project" value="TreeGrafter"/>
</dbReference>
<dbReference type="InterPro" id="IPR037191">
    <property type="entry name" value="VPS9_dom_sf"/>
</dbReference>
<feature type="domain" description="VPS9" evidence="1">
    <location>
        <begin position="414"/>
        <end position="559"/>
    </location>
</feature>
<organism evidence="2 3">
    <name type="scientific">Pythium insidiosum</name>
    <name type="common">Pythiosis disease agent</name>
    <dbReference type="NCBI Taxonomy" id="114742"/>
    <lineage>
        <taxon>Eukaryota</taxon>
        <taxon>Sar</taxon>
        <taxon>Stramenopiles</taxon>
        <taxon>Oomycota</taxon>
        <taxon>Peronosporomycetes</taxon>
        <taxon>Pythiales</taxon>
        <taxon>Pythiaceae</taxon>
        <taxon>Pythium</taxon>
    </lineage>
</organism>
<keyword evidence="3" id="KW-1185">Reference proteome</keyword>
<protein>
    <recommendedName>
        <fullName evidence="1">VPS9 domain-containing protein</fullName>
    </recommendedName>
</protein>
<evidence type="ECO:0000259" key="1">
    <source>
        <dbReference type="PROSITE" id="PS51205"/>
    </source>
</evidence>
<dbReference type="EMBL" id="JAKCXM010000426">
    <property type="protein sequence ID" value="KAJ0394220.1"/>
    <property type="molecule type" value="Genomic_DNA"/>
</dbReference>
<gene>
    <name evidence="2" type="ORF">P43SY_001035</name>
</gene>
<dbReference type="AlphaFoldDB" id="A0AAD5Q336"/>
<dbReference type="Proteomes" id="UP001209570">
    <property type="component" value="Unassembled WGS sequence"/>
</dbReference>
<dbReference type="SUPFAM" id="SSF109993">
    <property type="entry name" value="VPS9 domain"/>
    <property type="match status" value="1"/>
</dbReference>
<proteinExistence type="predicted"/>
<dbReference type="Gene3D" id="1.20.1050.80">
    <property type="entry name" value="VPS9 domain"/>
    <property type="match status" value="1"/>
</dbReference>
<dbReference type="GO" id="GO:0016192">
    <property type="term" value="P:vesicle-mediated transport"/>
    <property type="evidence" value="ECO:0007669"/>
    <property type="project" value="InterPro"/>
</dbReference>
<dbReference type="PROSITE" id="PS51205">
    <property type="entry name" value="VPS9"/>
    <property type="match status" value="1"/>
</dbReference>
<dbReference type="GO" id="GO:0005829">
    <property type="term" value="C:cytosol"/>
    <property type="evidence" value="ECO:0007669"/>
    <property type="project" value="TreeGrafter"/>
</dbReference>
<sequence length="559" mass="63226">MGPAEREHDHVATLRDDDLEDSEELDVSAVVVDRLLSGDHCLVDQLEDRSQCGSAEDEDDHNSLVGTFIGDEDGDDELLSSRSLLEIDDPARDPELLAAKRSDSVCSAFSTRDTLLEAQPQCSCGRASAARRRSASAEYLDAEIRQGLDVRVVAIESAEMNSRFVLRVEDLETGKTWETRKSTKQMAQFYNQIRHICMDQAPVKKEMWGTFRSLRKLRLPKKFFHSRGALCYQRKVVYDSLLRHTAALALPAPLGPRRRRVLLLLQEFLEVASYCDLADREVCNCWFFSNRVNASQLIAEIFSDSNHAINHDCAAFVATLSKKMYDTRRARLYPRQAQAMLRTIQRKMVELKKALLNDVTLLQQVGSLRDELAEDEFDDFVDDVRRAAAGFVQRAVLVELEDLVHEALHVLHADDEATELLPKVRALQAKSQAAFGIPRHLQSWSDWEEAQAELRKMDEYALPLDKLKCIVRNASAIYRSYSQDKLGVESSGPVVLSTDEFIQIQLYVVAKCALPGLQRTAHLLRLAWGPDELTGEMGYYFTNFEAAIQLIQADQEPSM</sequence>
<dbReference type="InterPro" id="IPR045046">
    <property type="entry name" value="Vps9-like"/>
</dbReference>
<name>A0AAD5Q336_PYTIN</name>
<reference evidence="2" key="1">
    <citation type="submission" date="2021-12" db="EMBL/GenBank/DDBJ databases">
        <title>Prjna785345.</title>
        <authorList>
            <person name="Rujirawat T."/>
            <person name="Krajaejun T."/>
        </authorList>
    </citation>
    <scope>NUCLEOTIDE SEQUENCE</scope>
    <source>
        <strain evidence="2">Pi057C3</strain>
    </source>
</reference>
<dbReference type="SMART" id="SM00167">
    <property type="entry name" value="VPS9"/>
    <property type="match status" value="1"/>
</dbReference>
<evidence type="ECO:0000313" key="2">
    <source>
        <dbReference type="EMBL" id="KAJ0394220.1"/>
    </source>
</evidence>
<dbReference type="Pfam" id="PF02204">
    <property type="entry name" value="VPS9"/>
    <property type="match status" value="1"/>
</dbReference>
<dbReference type="GO" id="GO:0030139">
    <property type="term" value="C:endocytic vesicle"/>
    <property type="evidence" value="ECO:0007669"/>
    <property type="project" value="TreeGrafter"/>
</dbReference>
<dbReference type="InterPro" id="IPR003123">
    <property type="entry name" value="VPS9"/>
</dbReference>
<dbReference type="GO" id="GO:0005085">
    <property type="term" value="F:guanyl-nucleotide exchange factor activity"/>
    <property type="evidence" value="ECO:0007669"/>
    <property type="project" value="InterPro"/>
</dbReference>